<name>A0A9P4K0D1_9PLEO</name>
<dbReference type="InterPro" id="IPR041698">
    <property type="entry name" value="Methyltransf_25"/>
</dbReference>
<dbReference type="PANTHER" id="PTHR44942">
    <property type="entry name" value="METHYLTRANSF_11 DOMAIN-CONTAINING PROTEIN"/>
    <property type="match status" value="1"/>
</dbReference>
<dbReference type="Gene3D" id="3.40.50.150">
    <property type="entry name" value="Vaccinia Virus protein VP39"/>
    <property type="match status" value="1"/>
</dbReference>
<feature type="domain" description="Methyltransferase" evidence="3">
    <location>
        <begin position="91"/>
        <end position="185"/>
    </location>
</feature>
<keyword evidence="2" id="KW-0808">Transferase</keyword>
<accession>A0A9P4K0D1</accession>
<dbReference type="EMBL" id="ML986686">
    <property type="protein sequence ID" value="KAF2260272.1"/>
    <property type="molecule type" value="Genomic_DNA"/>
</dbReference>
<evidence type="ECO:0000256" key="2">
    <source>
        <dbReference type="ARBA" id="ARBA00022679"/>
    </source>
</evidence>
<dbReference type="CDD" id="cd02440">
    <property type="entry name" value="AdoMet_MTases"/>
    <property type="match status" value="1"/>
</dbReference>
<dbReference type="Proteomes" id="UP000800093">
    <property type="component" value="Unassembled WGS sequence"/>
</dbReference>
<dbReference type="AlphaFoldDB" id="A0A9P4K0D1"/>
<dbReference type="GO" id="GO:0008168">
    <property type="term" value="F:methyltransferase activity"/>
    <property type="evidence" value="ECO:0007669"/>
    <property type="project" value="UniProtKB-KW"/>
</dbReference>
<dbReference type="OrthoDB" id="10027013at2759"/>
<sequence length="365" mass="41048">MLIRPVFSAAPQRRSLYGCARKLVPLRVSRRNSMTAPRPMADRKNDSVWKLQNIETEYWHEYIATRPKYDATIFDPIFDYHTANGTPFHDVIDIGTGAGSALGRLINRFPHVTASDNDTLSLGFAQERHRDVPANRLTWTLSKGEDLTQHHPPSSFDMATCALTFPLLDTEKALRCMFTLLRPGGTLAIWFYGPPIFTDPALAEKAQPALYAAVDHAFKPVVSGGDPQRTASWKRAADGMASWLDYIPFQKDDWQDVRRHKWNNANARLAFFGPAACDFDVEPLSAVTGHEAVTEVQDPSFWKVDWDVEMVKRFVMAVFPKPKEMVGTDAVMEGYFEKLRDIMGGPGKKTTMSWPAVLILAQRSG</sequence>
<dbReference type="PANTHER" id="PTHR44942:SF4">
    <property type="entry name" value="METHYLTRANSFERASE TYPE 11 DOMAIN-CONTAINING PROTEIN"/>
    <property type="match status" value="1"/>
</dbReference>
<evidence type="ECO:0000313" key="4">
    <source>
        <dbReference type="EMBL" id="KAF2260272.1"/>
    </source>
</evidence>
<dbReference type="InterPro" id="IPR051052">
    <property type="entry name" value="Diverse_substrate_MTase"/>
</dbReference>
<keyword evidence="1 4" id="KW-0489">Methyltransferase</keyword>
<protein>
    <submittedName>
        <fullName evidence="4">S-adenosyl-L-methionine-dependent methyltransferase</fullName>
    </submittedName>
</protein>
<dbReference type="SUPFAM" id="SSF53335">
    <property type="entry name" value="S-adenosyl-L-methionine-dependent methyltransferases"/>
    <property type="match status" value="1"/>
</dbReference>
<proteinExistence type="predicted"/>
<dbReference type="Pfam" id="PF13649">
    <property type="entry name" value="Methyltransf_25"/>
    <property type="match status" value="1"/>
</dbReference>
<reference evidence="5" key="1">
    <citation type="journal article" date="2020" name="Stud. Mycol.">
        <title>101 Dothideomycetes genomes: A test case for predicting lifestyles and emergence of pathogens.</title>
        <authorList>
            <person name="Haridas S."/>
            <person name="Albert R."/>
            <person name="Binder M."/>
            <person name="Bloem J."/>
            <person name="LaButti K."/>
            <person name="Salamov A."/>
            <person name="Andreopoulos B."/>
            <person name="Baker S."/>
            <person name="Barry K."/>
            <person name="Bills G."/>
            <person name="Bluhm B."/>
            <person name="Cannon C."/>
            <person name="Castanera R."/>
            <person name="Culley D."/>
            <person name="Daum C."/>
            <person name="Ezra D."/>
            <person name="Gonzalez J."/>
            <person name="Henrissat B."/>
            <person name="Kuo A."/>
            <person name="Liang C."/>
            <person name="Lipzen A."/>
            <person name="Lutzoni F."/>
            <person name="Magnuson J."/>
            <person name="Mondo S."/>
            <person name="Nolan M."/>
            <person name="Ohm R."/>
            <person name="Pangilinan J."/>
            <person name="Park H.-J."/>
            <person name="Ramirez L."/>
            <person name="Alfaro M."/>
            <person name="Sun H."/>
            <person name="Tritt A."/>
            <person name="Yoshinaga Y."/>
            <person name="Zwiers L.-H."/>
            <person name="Turgeon B."/>
            <person name="Goodwin S."/>
            <person name="Spatafora J."/>
            <person name="Crous P."/>
            <person name="Grigoriev I."/>
        </authorList>
    </citation>
    <scope>NUCLEOTIDE SEQUENCE [LARGE SCALE GENOMIC DNA]</scope>
    <source>
        <strain evidence="5">CBS 304.66</strain>
    </source>
</reference>
<gene>
    <name evidence="4" type="ORF">CC78DRAFT_536527</name>
</gene>
<evidence type="ECO:0000313" key="5">
    <source>
        <dbReference type="Proteomes" id="UP000800093"/>
    </source>
</evidence>
<dbReference type="InterPro" id="IPR029063">
    <property type="entry name" value="SAM-dependent_MTases_sf"/>
</dbReference>
<keyword evidence="5" id="KW-1185">Reference proteome</keyword>
<dbReference type="GO" id="GO:0032259">
    <property type="term" value="P:methylation"/>
    <property type="evidence" value="ECO:0007669"/>
    <property type="project" value="UniProtKB-KW"/>
</dbReference>
<evidence type="ECO:0000259" key="3">
    <source>
        <dbReference type="Pfam" id="PF13649"/>
    </source>
</evidence>
<organism evidence="4 5">
    <name type="scientific">Lojkania enalia</name>
    <dbReference type="NCBI Taxonomy" id="147567"/>
    <lineage>
        <taxon>Eukaryota</taxon>
        <taxon>Fungi</taxon>
        <taxon>Dikarya</taxon>
        <taxon>Ascomycota</taxon>
        <taxon>Pezizomycotina</taxon>
        <taxon>Dothideomycetes</taxon>
        <taxon>Pleosporomycetidae</taxon>
        <taxon>Pleosporales</taxon>
        <taxon>Pleosporales incertae sedis</taxon>
        <taxon>Lojkania</taxon>
    </lineage>
</organism>
<evidence type="ECO:0000256" key="1">
    <source>
        <dbReference type="ARBA" id="ARBA00022603"/>
    </source>
</evidence>
<comment type="caution">
    <text evidence="4">The sequence shown here is derived from an EMBL/GenBank/DDBJ whole genome shotgun (WGS) entry which is preliminary data.</text>
</comment>